<protein>
    <recommendedName>
        <fullName evidence="1">F-box domain-containing protein</fullName>
    </recommendedName>
</protein>
<comment type="caution">
    <text evidence="2">The sequence shown here is derived from an EMBL/GenBank/DDBJ whole genome shotgun (WGS) entry which is preliminary data.</text>
</comment>
<dbReference type="Pfam" id="PF00646">
    <property type="entry name" value="F-box"/>
    <property type="match status" value="1"/>
</dbReference>
<name>A0A8T0I7B5_CERPU</name>
<dbReference type="EMBL" id="CM026424">
    <property type="protein sequence ID" value="KAG0578849.1"/>
    <property type="molecule type" value="Genomic_DNA"/>
</dbReference>
<dbReference type="AlphaFoldDB" id="A0A8T0I7B5"/>
<dbReference type="Proteomes" id="UP000822688">
    <property type="component" value="Chromosome 4"/>
</dbReference>
<proteinExistence type="predicted"/>
<dbReference type="PANTHER" id="PTHR31672">
    <property type="entry name" value="BNACNNG10540D PROTEIN"/>
    <property type="match status" value="1"/>
</dbReference>
<dbReference type="InterPro" id="IPR036047">
    <property type="entry name" value="F-box-like_dom_sf"/>
</dbReference>
<dbReference type="InterPro" id="IPR001810">
    <property type="entry name" value="F-box_dom"/>
</dbReference>
<gene>
    <name evidence="2" type="ORF">KC19_4G054300</name>
</gene>
<sequence length="414" mass="46732">MDPAIWSALPEELVEVIFAHLPAINILRLLVLSKEWRRKLTMRESKFMQLCSQYQSKIIGFVCGRNMSPRTLSVRFYDGRSQQWHRGRGLTGGEGPFETMGASDGGLVCTIERKLMSDGTAPVRIVVRIVVCNPLTSLRSLRSIHWGHHHALPYGGMTSQLPSMLQLRMDPDSQTYKLLLVGPSRLDVKGAAAAEVYESATDAWRSTDESMASTDLVFGHYYAWEDDGEEDDGEEDDDVNDPLFFLSVTGPPCAFDPAGGQLILLSLDCYDPLEINIAACRLVKDRLFILYARVYTENSRGPIYMIIEYQVGLKASRPHWKKLRTYNPPLSDMFRKSLDRYQVKLYATQNTLLVIAQVEEIDSSQELCSNCEGFAMYCDLSESVEELWHSIPAMPENLGTYSGTMCDLRWDALP</sequence>
<evidence type="ECO:0000313" key="2">
    <source>
        <dbReference type="EMBL" id="KAG0578849.1"/>
    </source>
</evidence>
<dbReference type="PROSITE" id="PS50181">
    <property type="entry name" value="FBOX"/>
    <property type="match status" value="1"/>
</dbReference>
<dbReference type="Gene3D" id="1.20.1280.50">
    <property type="match status" value="1"/>
</dbReference>
<organism evidence="2 3">
    <name type="scientific">Ceratodon purpureus</name>
    <name type="common">Fire moss</name>
    <name type="synonym">Dicranum purpureum</name>
    <dbReference type="NCBI Taxonomy" id="3225"/>
    <lineage>
        <taxon>Eukaryota</taxon>
        <taxon>Viridiplantae</taxon>
        <taxon>Streptophyta</taxon>
        <taxon>Embryophyta</taxon>
        <taxon>Bryophyta</taxon>
        <taxon>Bryophytina</taxon>
        <taxon>Bryopsida</taxon>
        <taxon>Dicranidae</taxon>
        <taxon>Pseudoditrichales</taxon>
        <taxon>Ditrichaceae</taxon>
        <taxon>Ceratodon</taxon>
    </lineage>
</organism>
<accession>A0A8T0I7B5</accession>
<dbReference type="InterPro" id="IPR050796">
    <property type="entry name" value="SCF_F-box_component"/>
</dbReference>
<keyword evidence="3" id="KW-1185">Reference proteome</keyword>
<feature type="domain" description="F-box" evidence="1">
    <location>
        <begin position="3"/>
        <end position="50"/>
    </location>
</feature>
<dbReference type="PANTHER" id="PTHR31672:SF2">
    <property type="entry name" value="F-BOX DOMAIN-CONTAINING PROTEIN"/>
    <property type="match status" value="1"/>
</dbReference>
<evidence type="ECO:0000259" key="1">
    <source>
        <dbReference type="PROSITE" id="PS50181"/>
    </source>
</evidence>
<reference evidence="2" key="1">
    <citation type="submission" date="2020-06" db="EMBL/GenBank/DDBJ databases">
        <title>WGS assembly of Ceratodon purpureus strain R40.</title>
        <authorList>
            <person name="Carey S.B."/>
            <person name="Jenkins J."/>
            <person name="Shu S."/>
            <person name="Lovell J.T."/>
            <person name="Sreedasyam A."/>
            <person name="Maumus F."/>
            <person name="Tiley G.P."/>
            <person name="Fernandez-Pozo N."/>
            <person name="Barry K."/>
            <person name="Chen C."/>
            <person name="Wang M."/>
            <person name="Lipzen A."/>
            <person name="Daum C."/>
            <person name="Saski C.A."/>
            <person name="Payton A.C."/>
            <person name="Mcbreen J.C."/>
            <person name="Conrad R.E."/>
            <person name="Kollar L.M."/>
            <person name="Olsson S."/>
            <person name="Huttunen S."/>
            <person name="Landis J.B."/>
            <person name="Wickett N.J."/>
            <person name="Johnson M.G."/>
            <person name="Rensing S.A."/>
            <person name="Grimwood J."/>
            <person name="Schmutz J."/>
            <person name="Mcdaniel S.F."/>
        </authorList>
    </citation>
    <scope>NUCLEOTIDE SEQUENCE</scope>
    <source>
        <strain evidence="2">R40</strain>
    </source>
</reference>
<evidence type="ECO:0000313" key="3">
    <source>
        <dbReference type="Proteomes" id="UP000822688"/>
    </source>
</evidence>
<dbReference type="SUPFAM" id="SSF81383">
    <property type="entry name" value="F-box domain"/>
    <property type="match status" value="1"/>
</dbReference>